<accession>A0A1E7FPW2</accession>
<sequence>MMQSASLISTLAVTVVLLFLPAINRTTYNAYGFSFDHPAPHSPSMSSDRVVVPSTNRVVDIHRPVPQQLQDQQQQQQRPMMIADSVLLQNLLDYTEQQNDDVLNSPPRPRTTLMKMTESTPHQMGEDLKTTDLANWYSWCLSEDDRFDMADCKVILIEQLKLMISRENNGIGYEETTDLANWYSSCLSEDDRFGAADCKMILVEQQKLIIARENNGLRIAFLGMIAVFVNINTKQDTLPAANKGEKSLQKWYGILVDGIFPPDKQP</sequence>
<evidence type="ECO:0000313" key="2">
    <source>
        <dbReference type="EMBL" id="OEU20202.1"/>
    </source>
</evidence>
<evidence type="ECO:0000313" key="3">
    <source>
        <dbReference type="Proteomes" id="UP000095751"/>
    </source>
</evidence>
<gene>
    <name evidence="2" type="ORF">FRACYDRAFT_236272</name>
</gene>
<dbReference type="KEGG" id="fcy:FRACYDRAFT_236272"/>
<keyword evidence="3" id="KW-1185">Reference proteome</keyword>
<dbReference type="EMBL" id="KV784355">
    <property type="protein sequence ID" value="OEU20202.1"/>
    <property type="molecule type" value="Genomic_DNA"/>
</dbReference>
<organism evidence="2 3">
    <name type="scientific">Fragilariopsis cylindrus CCMP1102</name>
    <dbReference type="NCBI Taxonomy" id="635003"/>
    <lineage>
        <taxon>Eukaryota</taxon>
        <taxon>Sar</taxon>
        <taxon>Stramenopiles</taxon>
        <taxon>Ochrophyta</taxon>
        <taxon>Bacillariophyta</taxon>
        <taxon>Bacillariophyceae</taxon>
        <taxon>Bacillariophycidae</taxon>
        <taxon>Bacillariales</taxon>
        <taxon>Bacillariaceae</taxon>
        <taxon>Fragilariopsis</taxon>
    </lineage>
</organism>
<reference evidence="2 3" key="1">
    <citation type="submission" date="2016-09" db="EMBL/GenBank/DDBJ databases">
        <title>Extensive genetic diversity and differential bi-allelic expression allows diatom success in the polar Southern Ocean.</title>
        <authorList>
            <consortium name="DOE Joint Genome Institute"/>
            <person name="Mock T."/>
            <person name="Otillar R.P."/>
            <person name="Strauss J."/>
            <person name="Dupont C."/>
            <person name="Frickenhaus S."/>
            <person name="Maumus F."/>
            <person name="Mcmullan M."/>
            <person name="Sanges R."/>
            <person name="Schmutz J."/>
            <person name="Toseland A."/>
            <person name="Valas R."/>
            <person name="Veluchamy A."/>
            <person name="Ward B.J."/>
            <person name="Allen A."/>
            <person name="Barry K."/>
            <person name="Falciatore A."/>
            <person name="Ferrante M."/>
            <person name="Fortunato A.E."/>
            <person name="Gloeckner G."/>
            <person name="Gruber A."/>
            <person name="Hipkin R."/>
            <person name="Janech M."/>
            <person name="Kroth P."/>
            <person name="Leese F."/>
            <person name="Lindquist E."/>
            <person name="Lyon B.R."/>
            <person name="Martin J."/>
            <person name="Mayer C."/>
            <person name="Parker M."/>
            <person name="Quesneville H."/>
            <person name="Raymond J."/>
            <person name="Uhlig C."/>
            <person name="Valentin K.U."/>
            <person name="Worden A.Z."/>
            <person name="Armbrust E.V."/>
            <person name="Bowler C."/>
            <person name="Green B."/>
            <person name="Moulton V."/>
            <person name="Van Oosterhout C."/>
            <person name="Grigoriev I."/>
        </authorList>
    </citation>
    <scope>NUCLEOTIDE SEQUENCE [LARGE SCALE GENOMIC DNA]</scope>
    <source>
        <strain evidence="2 3">CCMP1102</strain>
    </source>
</reference>
<evidence type="ECO:0000256" key="1">
    <source>
        <dbReference type="SAM" id="SignalP"/>
    </source>
</evidence>
<proteinExistence type="predicted"/>
<keyword evidence="1" id="KW-0732">Signal</keyword>
<feature type="chain" id="PRO_5009193390" evidence="1">
    <location>
        <begin position="27"/>
        <end position="266"/>
    </location>
</feature>
<dbReference type="InParanoid" id="A0A1E7FPW2"/>
<feature type="signal peptide" evidence="1">
    <location>
        <begin position="1"/>
        <end position="26"/>
    </location>
</feature>
<dbReference type="AlphaFoldDB" id="A0A1E7FPW2"/>
<protein>
    <submittedName>
        <fullName evidence="2">Uncharacterized protein</fullName>
    </submittedName>
</protein>
<dbReference type="Proteomes" id="UP000095751">
    <property type="component" value="Unassembled WGS sequence"/>
</dbReference>
<name>A0A1E7FPW2_9STRA</name>